<dbReference type="OrthoDB" id="6367107at2"/>
<dbReference type="Pfam" id="PF03259">
    <property type="entry name" value="Robl_LC7"/>
    <property type="match status" value="1"/>
</dbReference>
<feature type="domain" description="Roadblock/LAMTOR2" evidence="1">
    <location>
        <begin position="11"/>
        <end position="100"/>
    </location>
</feature>
<accession>A0A0P9EEC0</accession>
<protein>
    <recommendedName>
        <fullName evidence="1">Roadblock/LAMTOR2 domain-containing protein</fullName>
    </recommendedName>
</protein>
<evidence type="ECO:0000313" key="2">
    <source>
        <dbReference type="EMBL" id="SCY46112.1"/>
    </source>
</evidence>
<dbReference type="AlphaFoldDB" id="A0A0P9EEC0"/>
<reference evidence="3" key="1">
    <citation type="submission" date="2016-10" db="EMBL/GenBank/DDBJ databases">
        <authorList>
            <person name="Varghese N."/>
        </authorList>
    </citation>
    <scope>NUCLEOTIDE SEQUENCE [LARGE SCALE GENOMIC DNA]</scope>
    <source>
        <strain evidence="3">HL 19</strain>
    </source>
</reference>
<evidence type="ECO:0000313" key="3">
    <source>
        <dbReference type="Proteomes" id="UP000183104"/>
    </source>
</evidence>
<proteinExistence type="predicted"/>
<dbReference type="STRING" id="381306.AN478_06060"/>
<dbReference type="SMART" id="SM00960">
    <property type="entry name" value="Robl_LC7"/>
    <property type="match status" value="1"/>
</dbReference>
<dbReference type="SUPFAM" id="SSF103196">
    <property type="entry name" value="Roadblock/LC7 domain"/>
    <property type="match status" value="1"/>
</dbReference>
<keyword evidence="3" id="KW-1185">Reference proteome</keyword>
<dbReference type="InterPro" id="IPR004942">
    <property type="entry name" value="Roadblock/LAMTOR2_dom"/>
</dbReference>
<dbReference type="Proteomes" id="UP000183104">
    <property type="component" value="Unassembled WGS sequence"/>
</dbReference>
<name>A0A0P9EEC0_9GAMM</name>
<gene>
    <name evidence="2" type="ORF">SAMN05661077_2165</name>
</gene>
<dbReference type="Gene3D" id="3.30.450.30">
    <property type="entry name" value="Dynein light chain 2a, cytoplasmic"/>
    <property type="match status" value="1"/>
</dbReference>
<evidence type="ECO:0000259" key="1">
    <source>
        <dbReference type="SMART" id="SM00960"/>
    </source>
</evidence>
<organism evidence="2 3">
    <name type="scientific">Thiohalorhabdus denitrificans</name>
    <dbReference type="NCBI Taxonomy" id="381306"/>
    <lineage>
        <taxon>Bacteria</taxon>
        <taxon>Pseudomonadati</taxon>
        <taxon>Pseudomonadota</taxon>
        <taxon>Gammaproteobacteria</taxon>
        <taxon>Thiohalorhabdales</taxon>
        <taxon>Thiohalorhabdaceae</taxon>
        <taxon>Thiohalorhabdus</taxon>
    </lineage>
</organism>
<sequence>MSTVAEHEGYQARLKELLESQTEVTGAVISTEDGHALAGYSRRELSGERIAAMSSSLVGLGGTMAHTVGQGENEFVIVQNNDGYVATLRIDNRHLLTVAAKAGINLGMLLTLSRNTAKDLAAIVGK</sequence>
<dbReference type="EMBL" id="FMUN01000006">
    <property type="protein sequence ID" value="SCY46112.1"/>
    <property type="molecule type" value="Genomic_DNA"/>
</dbReference>